<dbReference type="KEGG" id="mlr:MELLADRAFT_59139"/>
<dbReference type="GeneID" id="18929294"/>
<feature type="region of interest" description="Disordered" evidence="1">
    <location>
        <begin position="26"/>
        <end position="309"/>
    </location>
</feature>
<name>F4R563_MELLP</name>
<feature type="compositionally biased region" description="Basic and acidic residues" evidence="1">
    <location>
        <begin position="214"/>
        <end position="235"/>
    </location>
</feature>
<gene>
    <name evidence="2" type="ORF">MELLADRAFT_59139</name>
</gene>
<accession>F4R563</accession>
<dbReference type="AlphaFoldDB" id="F4R563"/>
<feature type="compositionally biased region" description="Basic and acidic residues" evidence="1">
    <location>
        <begin position="26"/>
        <end position="42"/>
    </location>
</feature>
<organism evidence="3">
    <name type="scientific">Melampsora larici-populina (strain 98AG31 / pathotype 3-4-7)</name>
    <name type="common">Poplar leaf rust fungus</name>
    <dbReference type="NCBI Taxonomy" id="747676"/>
    <lineage>
        <taxon>Eukaryota</taxon>
        <taxon>Fungi</taxon>
        <taxon>Dikarya</taxon>
        <taxon>Basidiomycota</taxon>
        <taxon>Pucciniomycotina</taxon>
        <taxon>Pucciniomycetes</taxon>
        <taxon>Pucciniales</taxon>
        <taxon>Melampsoraceae</taxon>
        <taxon>Melampsora</taxon>
    </lineage>
</organism>
<dbReference type="RefSeq" id="XP_007404693.1">
    <property type="nucleotide sequence ID" value="XM_007404631.1"/>
</dbReference>
<keyword evidence="3" id="KW-1185">Reference proteome</keyword>
<dbReference type="InParanoid" id="F4R563"/>
<feature type="compositionally biased region" description="Basic and acidic residues" evidence="1">
    <location>
        <begin position="169"/>
        <end position="186"/>
    </location>
</feature>
<feature type="compositionally biased region" description="Basic and acidic residues" evidence="1">
    <location>
        <begin position="252"/>
        <end position="265"/>
    </location>
</feature>
<dbReference type="EMBL" id="GL883091">
    <property type="protein sequence ID" value="EGG12318.1"/>
    <property type="molecule type" value="Genomic_DNA"/>
</dbReference>
<protein>
    <submittedName>
        <fullName evidence="2">Uncharacterized protein</fullName>
    </submittedName>
</protein>
<evidence type="ECO:0000313" key="2">
    <source>
        <dbReference type="EMBL" id="EGG12318.1"/>
    </source>
</evidence>
<dbReference type="VEuPathDB" id="FungiDB:MELLADRAFT_59139"/>
<proteinExistence type="predicted"/>
<reference evidence="3" key="1">
    <citation type="journal article" date="2011" name="Proc. Natl. Acad. Sci. U.S.A.">
        <title>Obligate biotrophy features unraveled by the genomic analysis of rust fungi.</title>
        <authorList>
            <person name="Duplessis S."/>
            <person name="Cuomo C.A."/>
            <person name="Lin Y.-C."/>
            <person name="Aerts A."/>
            <person name="Tisserant E."/>
            <person name="Veneault-Fourrey C."/>
            <person name="Joly D.L."/>
            <person name="Hacquard S."/>
            <person name="Amselem J."/>
            <person name="Cantarel B.L."/>
            <person name="Chiu R."/>
            <person name="Coutinho P.M."/>
            <person name="Feau N."/>
            <person name="Field M."/>
            <person name="Frey P."/>
            <person name="Gelhaye E."/>
            <person name="Goldberg J."/>
            <person name="Grabherr M.G."/>
            <person name="Kodira C.D."/>
            <person name="Kohler A."/>
            <person name="Kuees U."/>
            <person name="Lindquist E.A."/>
            <person name="Lucas S.M."/>
            <person name="Mago R."/>
            <person name="Mauceli E."/>
            <person name="Morin E."/>
            <person name="Murat C."/>
            <person name="Pangilinan J.L."/>
            <person name="Park R."/>
            <person name="Pearson M."/>
            <person name="Quesneville H."/>
            <person name="Rouhier N."/>
            <person name="Sakthikumar S."/>
            <person name="Salamov A.A."/>
            <person name="Schmutz J."/>
            <person name="Selles B."/>
            <person name="Shapiro H."/>
            <person name="Tanguay P."/>
            <person name="Tuskan G.A."/>
            <person name="Henrissat B."/>
            <person name="Van de Peer Y."/>
            <person name="Rouze P."/>
            <person name="Ellis J.G."/>
            <person name="Dodds P.N."/>
            <person name="Schein J.E."/>
            <person name="Zhong S."/>
            <person name="Hamelin R.C."/>
            <person name="Grigoriev I.V."/>
            <person name="Szabo L.J."/>
            <person name="Martin F."/>
        </authorList>
    </citation>
    <scope>NUCLEOTIDE SEQUENCE [LARGE SCALE GENOMIC DNA]</scope>
    <source>
        <strain evidence="3">98AG31 / pathotype 3-4-7</strain>
    </source>
</reference>
<feature type="compositionally biased region" description="Basic residues" evidence="1">
    <location>
        <begin position="266"/>
        <end position="287"/>
    </location>
</feature>
<sequence>MWRQLKLKKENINYKSPSMLQAIKKAEEKKRADAAKALEQAERRRKRAESRIAPQGCSDQTNLDPPQAIATQEMEEGQRELIEGGEEGVEDEEEVDELEGAPVDADDESSETKSNSGSDSSGSVLESFLYEQKLVRRNTLEPKLDKGKERKISAGESSEEEPSNKKKKLDQSLIEKDQRIARDSLKKSTHPSSSKALQASGLLGRKTVNSLMDRLVEKVKSGKGKDVKRLRKELDVLQSELEDLEAKKKKRKMEEKEKEKEEGKNGKKGKGKKGKGKKTSRKNKHSRSSSSDESSPSSSDQKDDDSEHG</sequence>
<evidence type="ECO:0000256" key="1">
    <source>
        <dbReference type="SAM" id="MobiDB-lite"/>
    </source>
</evidence>
<dbReference type="HOGENOM" id="CLU_900403_0_0_1"/>
<feature type="compositionally biased region" description="Low complexity" evidence="1">
    <location>
        <begin position="112"/>
        <end position="127"/>
    </location>
</feature>
<evidence type="ECO:0000313" key="3">
    <source>
        <dbReference type="Proteomes" id="UP000001072"/>
    </source>
</evidence>
<dbReference type="Proteomes" id="UP000001072">
    <property type="component" value="Unassembled WGS sequence"/>
</dbReference>
<feature type="compositionally biased region" description="Basic and acidic residues" evidence="1">
    <location>
        <begin position="138"/>
        <end position="153"/>
    </location>
</feature>
<feature type="compositionally biased region" description="Low complexity" evidence="1">
    <location>
        <begin position="288"/>
        <end position="299"/>
    </location>
</feature>
<feature type="compositionally biased region" description="Acidic residues" evidence="1">
    <location>
        <begin position="83"/>
        <end position="109"/>
    </location>
</feature>